<proteinExistence type="predicted"/>
<comment type="caution">
    <text evidence="1">The sequence shown here is derived from an EMBL/GenBank/DDBJ whole genome shotgun (WGS) entry which is preliminary data.</text>
</comment>
<accession>A0ABN1PW19</accession>
<evidence type="ECO:0000313" key="2">
    <source>
        <dbReference type="Proteomes" id="UP001499967"/>
    </source>
</evidence>
<reference evidence="1 2" key="1">
    <citation type="journal article" date="2019" name="Int. J. Syst. Evol. Microbiol.">
        <title>The Global Catalogue of Microorganisms (GCM) 10K type strain sequencing project: providing services to taxonomists for standard genome sequencing and annotation.</title>
        <authorList>
            <consortium name="The Broad Institute Genomics Platform"/>
            <consortium name="The Broad Institute Genome Sequencing Center for Infectious Disease"/>
            <person name="Wu L."/>
            <person name="Ma J."/>
        </authorList>
    </citation>
    <scope>NUCLEOTIDE SEQUENCE [LARGE SCALE GENOMIC DNA]</scope>
    <source>
        <strain evidence="1 2">JCM 11117</strain>
    </source>
</reference>
<gene>
    <name evidence="1" type="ORF">GCM10009559_24500</name>
</gene>
<organism evidence="1 2">
    <name type="scientific">Pseudonocardia zijingensis</name>
    <dbReference type="NCBI Taxonomy" id="153376"/>
    <lineage>
        <taxon>Bacteria</taxon>
        <taxon>Bacillati</taxon>
        <taxon>Actinomycetota</taxon>
        <taxon>Actinomycetes</taxon>
        <taxon>Pseudonocardiales</taxon>
        <taxon>Pseudonocardiaceae</taxon>
        <taxon>Pseudonocardia</taxon>
    </lineage>
</organism>
<protein>
    <submittedName>
        <fullName evidence="1">Uncharacterized protein</fullName>
    </submittedName>
</protein>
<dbReference type="RefSeq" id="WP_343941444.1">
    <property type="nucleotide sequence ID" value="NZ_BAAAHP010000069.1"/>
</dbReference>
<sequence length="169" mass="18356">MTTTEAPAPAFRYIGTTDETNVCEDCGRSDLQRAVVLALLDADGNVEDRVRYGSDCAARALSIRGGGRAVAKAAENARIATLKAAAEAYERAERLLFDPATGEPTHERGFARTVGTMIRFNGGPGRWTDRGEAEQFTRQLIERSVQAVQDARLLGIADPARELRRLGYA</sequence>
<evidence type="ECO:0000313" key="1">
    <source>
        <dbReference type="EMBL" id="GAA0934159.1"/>
    </source>
</evidence>
<keyword evidence="2" id="KW-1185">Reference proteome</keyword>
<dbReference type="Proteomes" id="UP001499967">
    <property type="component" value="Unassembled WGS sequence"/>
</dbReference>
<name>A0ABN1PW19_9PSEU</name>
<dbReference type="EMBL" id="BAAAHP010000069">
    <property type="protein sequence ID" value="GAA0934159.1"/>
    <property type="molecule type" value="Genomic_DNA"/>
</dbReference>